<accession>A0A3G8JUV6</accession>
<evidence type="ECO:0000256" key="5">
    <source>
        <dbReference type="ARBA" id="ARBA00037410"/>
    </source>
</evidence>
<keyword evidence="3" id="KW-0809">Transit peptide</keyword>
<keyword evidence="4" id="KW-0443">Lipid metabolism</keyword>
<evidence type="ECO:0000313" key="8">
    <source>
        <dbReference type="Proteomes" id="UP000271469"/>
    </source>
</evidence>
<dbReference type="InterPro" id="IPR029045">
    <property type="entry name" value="ClpP/crotonase-like_dom_sf"/>
</dbReference>
<dbReference type="OrthoDB" id="370015at2"/>
<reference evidence="7 8" key="1">
    <citation type="submission" date="2018-11" db="EMBL/GenBank/DDBJ databases">
        <title>Gordonia insulae sp. nov., isolated from an island soil.</title>
        <authorList>
            <person name="Kim Y.S."/>
            <person name="Kim S.B."/>
        </authorList>
    </citation>
    <scope>NUCLEOTIDE SEQUENCE [LARGE SCALE GENOMIC DNA]</scope>
    <source>
        <strain evidence="7 8">MMS17-SY073</strain>
    </source>
</reference>
<dbReference type="Proteomes" id="UP000271469">
    <property type="component" value="Chromosome"/>
</dbReference>
<protein>
    <recommendedName>
        <fullName evidence="6">Enoyl-CoA hydratase domain-containing protein 3, mitochondrial</fullName>
    </recommendedName>
</protein>
<proteinExistence type="inferred from homology"/>
<evidence type="ECO:0000256" key="3">
    <source>
        <dbReference type="ARBA" id="ARBA00022946"/>
    </source>
</evidence>
<dbReference type="Gene3D" id="3.90.226.10">
    <property type="entry name" value="2-enoyl-CoA Hydratase, Chain A, domain 1"/>
    <property type="match status" value="1"/>
</dbReference>
<dbReference type="AlphaFoldDB" id="A0A3G8JUV6"/>
<evidence type="ECO:0000256" key="6">
    <source>
        <dbReference type="ARBA" id="ARBA00040545"/>
    </source>
</evidence>
<dbReference type="InterPro" id="IPR052377">
    <property type="entry name" value="Mitochondrial_ECH-domain"/>
</dbReference>
<evidence type="ECO:0000256" key="4">
    <source>
        <dbReference type="ARBA" id="ARBA00023098"/>
    </source>
</evidence>
<keyword evidence="8" id="KW-1185">Reference proteome</keyword>
<dbReference type="SUPFAM" id="SSF52096">
    <property type="entry name" value="ClpP/crotonase"/>
    <property type="match status" value="1"/>
</dbReference>
<dbReference type="InterPro" id="IPR014748">
    <property type="entry name" value="Enoyl-CoA_hydra_C"/>
</dbReference>
<dbReference type="Pfam" id="PF00378">
    <property type="entry name" value="ECH_1"/>
    <property type="match status" value="1"/>
</dbReference>
<dbReference type="Gene3D" id="1.10.12.10">
    <property type="entry name" value="Lyase 2-enoyl-coa Hydratase, Chain A, domain 2"/>
    <property type="match status" value="1"/>
</dbReference>
<keyword evidence="2" id="KW-0276">Fatty acid metabolism</keyword>
<dbReference type="KEGG" id="gom:D7316_05324"/>
<dbReference type="CDD" id="cd06558">
    <property type="entry name" value="crotonase-like"/>
    <property type="match status" value="1"/>
</dbReference>
<evidence type="ECO:0000256" key="2">
    <source>
        <dbReference type="ARBA" id="ARBA00022832"/>
    </source>
</evidence>
<dbReference type="EMBL" id="CP033972">
    <property type="protein sequence ID" value="AZG48703.1"/>
    <property type="molecule type" value="Genomic_DNA"/>
</dbReference>
<keyword evidence="7" id="KW-0456">Lyase</keyword>
<evidence type="ECO:0000256" key="1">
    <source>
        <dbReference type="ARBA" id="ARBA00005254"/>
    </source>
</evidence>
<dbReference type="InterPro" id="IPR001753">
    <property type="entry name" value="Enoyl-CoA_hydra/iso"/>
</dbReference>
<comment type="function">
    <text evidence="5">May play a role in fatty acid biosynthesis and insulin sensitivity.</text>
</comment>
<dbReference type="GO" id="GO:0006631">
    <property type="term" value="P:fatty acid metabolic process"/>
    <property type="evidence" value="ECO:0007669"/>
    <property type="project" value="UniProtKB-KW"/>
</dbReference>
<dbReference type="PANTHER" id="PTHR43602:SF1">
    <property type="entry name" value="ENOYL-COA HYDRATASE DOMAIN-CONTAINING PROTEIN 3, MITOCHONDRIAL"/>
    <property type="match status" value="1"/>
</dbReference>
<dbReference type="RefSeq" id="WP_124710869.1">
    <property type="nucleotide sequence ID" value="NZ_CP033972.1"/>
</dbReference>
<gene>
    <name evidence="7" type="primary">echA8_4</name>
    <name evidence="7" type="ORF">D7316_05324</name>
</gene>
<dbReference type="PANTHER" id="PTHR43602">
    <property type="match status" value="1"/>
</dbReference>
<name>A0A3G8JUV6_9ACTN</name>
<evidence type="ECO:0000313" key="7">
    <source>
        <dbReference type="EMBL" id="AZG48703.1"/>
    </source>
</evidence>
<dbReference type="GO" id="GO:0016836">
    <property type="term" value="F:hydro-lyase activity"/>
    <property type="evidence" value="ECO:0007669"/>
    <property type="project" value="TreeGrafter"/>
</dbReference>
<dbReference type="NCBIfam" id="NF006008">
    <property type="entry name" value="PRK08139.1"/>
    <property type="match status" value="1"/>
</dbReference>
<organism evidence="7 8">
    <name type="scientific">Gordonia insulae</name>
    <dbReference type="NCBI Taxonomy" id="2420509"/>
    <lineage>
        <taxon>Bacteria</taxon>
        <taxon>Bacillati</taxon>
        <taxon>Actinomycetota</taxon>
        <taxon>Actinomycetes</taxon>
        <taxon>Mycobacteriales</taxon>
        <taxon>Gordoniaceae</taxon>
        <taxon>Gordonia</taxon>
    </lineage>
</organism>
<comment type="similarity">
    <text evidence="1">Belongs to the enoyl-CoA hydratase/isomerase family.</text>
</comment>
<sequence length="269" mass="28591">MSQSPDGSDTTAVTSEVEIAVDAPLGIITLSAPQRRNPLSTRTMRAVTAALRRFDADPEVRVVIVRALGPAFSAGHDLTELVDRTLEDERAVFATCTELMTAVHAVRQPVIAEVAGLAFAAGCQLVATCDLAVAGVSARFATPGVRIGLFCSTPMVALTRAIGRKRAMRMLLTGDPIDATTAADWGLVGEVVADDELAATVRDVALRIASSSASTLSIGKRAFYDQLDRREDEAYELMQETMAVNAMTCDAQEGMSAFLAKRAPVWTDS</sequence>